<accession>A0A8S0VWM4</accession>
<proteinExistence type="predicted"/>
<sequence>MAPFCGENVSVALGPRYGPLGIMDITKTEDFRPNVSYMYDAGVEPDNISVTELDTFTLSTSTAEFNEEKSFCSTVYTAASEKIKILAGYIKSCGRFCSCYSSSVVS</sequence>
<organism evidence="1 2">
    <name type="scientific">Cyclocybe aegerita</name>
    <name type="common">Black poplar mushroom</name>
    <name type="synonym">Agrocybe aegerita</name>
    <dbReference type="NCBI Taxonomy" id="1973307"/>
    <lineage>
        <taxon>Eukaryota</taxon>
        <taxon>Fungi</taxon>
        <taxon>Dikarya</taxon>
        <taxon>Basidiomycota</taxon>
        <taxon>Agaricomycotina</taxon>
        <taxon>Agaricomycetes</taxon>
        <taxon>Agaricomycetidae</taxon>
        <taxon>Agaricales</taxon>
        <taxon>Agaricineae</taxon>
        <taxon>Bolbitiaceae</taxon>
        <taxon>Cyclocybe</taxon>
    </lineage>
</organism>
<dbReference type="Proteomes" id="UP000467700">
    <property type="component" value="Unassembled WGS sequence"/>
</dbReference>
<evidence type="ECO:0000313" key="1">
    <source>
        <dbReference type="EMBL" id="CAA7265284.1"/>
    </source>
</evidence>
<evidence type="ECO:0000313" key="2">
    <source>
        <dbReference type="Proteomes" id="UP000467700"/>
    </source>
</evidence>
<protein>
    <submittedName>
        <fullName evidence="1">Uncharacterized protein</fullName>
    </submittedName>
</protein>
<dbReference type="AlphaFoldDB" id="A0A8S0VWM4"/>
<reference evidence="1 2" key="1">
    <citation type="submission" date="2020-01" db="EMBL/GenBank/DDBJ databases">
        <authorList>
            <person name="Gupta K D."/>
        </authorList>
    </citation>
    <scope>NUCLEOTIDE SEQUENCE [LARGE SCALE GENOMIC DNA]</scope>
</reference>
<name>A0A8S0VWM4_CYCAE</name>
<keyword evidence="2" id="KW-1185">Reference proteome</keyword>
<dbReference type="OrthoDB" id="10308367at2759"/>
<gene>
    <name evidence="1" type="ORF">AAE3_LOCUS7615</name>
</gene>
<dbReference type="EMBL" id="CACVBS010000048">
    <property type="protein sequence ID" value="CAA7265284.1"/>
    <property type="molecule type" value="Genomic_DNA"/>
</dbReference>
<comment type="caution">
    <text evidence="1">The sequence shown here is derived from an EMBL/GenBank/DDBJ whole genome shotgun (WGS) entry which is preliminary data.</text>
</comment>